<feature type="region of interest" description="Disordered" evidence="1">
    <location>
        <begin position="102"/>
        <end position="138"/>
    </location>
</feature>
<dbReference type="Proteomes" id="UP000666240">
    <property type="component" value="Unassembled WGS sequence"/>
</dbReference>
<dbReference type="InterPro" id="IPR021791">
    <property type="entry name" value="Phage_TAC_11"/>
</dbReference>
<name>A0A8J7UJ26_9HYPH</name>
<evidence type="ECO:0000313" key="2">
    <source>
        <dbReference type="EMBL" id="MBP0438420.1"/>
    </source>
</evidence>
<comment type="caution">
    <text evidence="2">The sequence shown here is derived from an EMBL/GenBank/DDBJ whole genome shotgun (WGS) entry which is preliminary data.</text>
</comment>
<sequence>MSRDGSILLDFAGDIRAFRFAWGDLEKLQEARGAGPYVILDRLVSGRWYVEDIADVIKFGLIGGGTEPAKAVKLVRDEVMSKAPLQSLVIAQQVLGSGVVGAPEEELEKKSEAASQEESPLSQTEGSDLPPSMEPEPS</sequence>
<organism evidence="2 3">
    <name type="scientific">Tianweitania sediminis</name>
    <dbReference type="NCBI Taxonomy" id="1502156"/>
    <lineage>
        <taxon>Bacteria</taxon>
        <taxon>Pseudomonadati</taxon>
        <taxon>Pseudomonadota</taxon>
        <taxon>Alphaproteobacteria</taxon>
        <taxon>Hyphomicrobiales</taxon>
        <taxon>Phyllobacteriaceae</taxon>
        <taxon>Tianweitania</taxon>
    </lineage>
</organism>
<dbReference type="EMBL" id="JAGIYY010000002">
    <property type="protein sequence ID" value="MBP0438420.1"/>
    <property type="molecule type" value="Genomic_DNA"/>
</dbReference>
<dbReference type="AlphaFoldDB" id="A0A8J7UJ26"/>
<accession>A0A8J7UJ26</accession>
<keyword evidence="3" id="KW-1185">Reference proteome</keyword>
<evidence type="ECO:0000313" key="3">
    <source>
        <dbReference type="Proteomes" id="UP000666240"/>
    </source>
</evidence>
<gene>
    <name evidence="2" type="ORF">J5Y06_07145</name>
</gene>
<reference evidence="2" key="1">
    <citation type="submission" date="2021-03" db="EMBL/GenBank/DDBJ databases">
        <title>Genome sequencing and assembly of Tianweitania sediminis.</title>
        <authorList>
            <person name="Chhetri G."/>
        </authorList>
    </citation>
    <scope>NUCLEOTIDE SEQUENCE</scope>
    <source>
        <strain evidence="2">Z8</strain>
    </source>
</reference>
<dbReference type="RefSeq" id="WP_209334465.1">
    <property type="nucleotide sequence ID" value="NZ_JAGIYY010000002.1"/>
</dbReference>
<proteinExistence type="predicted"/>
<evidence type="ECO:0000256" key="1">
    <source>
        <dbReference type="SAM" id="MobiDB-lite"/>
    </source>
</evidence>
<protein>
    <submittedName>
        <fullName evidence="2">Gene transfer agent family protein</fullName>
    </submittedName>
</protein>
<dbReference type="Pfam" id="PF11836">
    <property type="entry name" value="Phage_TAC_11"/>
    <property type="match status" value="1"/>
</dbReference>